<dbReference type="PANTHER" id="PTHR40368">
    <property type="entry name" value="YALI0F14399P"/>
    <property type="match status" value="1"/>
</dbReference>
<evidence type="ECO:0000313" key="3">
    <source>
        <dbReference type="EMBL" id="KAJ9669695.1"/>
    </source>
</evidence>
<accession>A0ABQ9P5B2</accession>
<keyword evidence="4" id="KW-1185">Reference proteome</keyword>
<evidence type="ECO:0000256" key="1">
    <source>
        <dbReference type="SAM" id="Phobius"/>
    </source>
</evidence>
<gene>
    <name evidence="3" type="ORF">H2201_000079</name>
</gene>
<dbReference type="Proteomes" id="UP001172684">
    <property type="component" value="Unassembled WGS sequence"/>
</dbReference>
<organism evidence="3 4">
    <name type="scientific">Coniosporium apollinis</name>
    <dbReference type="NCBI Taxonomy" id="61459"/>
    <lineage>
        <taxon>Eukaryota</taxon>
        <taxon>Fungi</taxon>
        <taxon>Dikarya</taxon>
        <taxon>Ascomycota</taxon>
        <taxon>Pezizomycotina</taxon>
        <taxon>Dothideomycetes</taxon>
        <taxon>Dothideomycetes incertae sedis</taxon>
        <taxon>Coniosporium</taxon>
    </lineage>
</organism>
<evidence type="ECO:0008006" key="5">
    <source>
        <dbReference type="Google" id="ProtNLM"/>
    </source>
</evidence>
<sequence length="308" mass="33209">MRRFSLFPWLAFTALYAFYVSLAAAVSGQEPLKTPEKTAYKLGQAIPVSCLNRTIDTGEHITNAQGELQYIPFPTCSETGRPLELYFGVEKDINCTIDFISDPLFHLLEFYVHNDAPLTCRIPSRPLPSPSSLSKSTFDVSSAEGAGAQSASYIPLIIALGGILQSSHIHVANNLNVLLHAAPLAIDPGTIEAATAYSVHTLTQHTRIVIGDSLPLRLSVRWYPTTALPSGWSGYGGHLYLSTLFYCGCSAGAATLICIAYFRGVELPRRLRSHGKERAFGGEGGRYGGYGYGVANGNGNGYGIGKRD</sequence>
<feature type="transmembrane region" description="Helical" evidence="1">
    <location>
        <begin position="239"/>
        <end position="262"/>
    </location>
</feature>
<comment type="caution">
    <text evidence="3">The sequence shown here is derived from an EMBL/GenBank/DDBJ whole genome shotgun (WGS) entry which is preliminary data.</text>
</comment>
<dbReference type="PANTHER" id="PTHR40368:SF1">
    <property type="entry name" value="YALI0F14399P"/>
    <property type="match status" value="1"/>
</dbReference>
<protein>
    <recommendedName>
        <fullName evidence="5">Mannose 6-phosphate receptor domain-containing protein</fullName>
    </recommendedName>
</protein>
<evidence type="ECO:0000313" key="4">
    <source>
        <dbReference type="Proteomes" id="UP001172684"/>
    </source>
</evidence>
<keyword evidence="1" id="KW-1133">Transmembrane helix</keyword>
<keyword evidence="1" id="KW-0472">Membrane</keyword>
<proteinExistence type="predicted"/>
<keyword evidence="2" id="KW-0732">Signal</keyword>
<reference evidence="3" key="1">
    <citation type="submission" date="2022-10" db="EMBL/GenBank/DDBJ databases">
        <title>Culturing micro-colonial fungi from biological soil crusts in the Mojave desert and describing Neophaeococcomyces mojavensis, and introducing the new genera and species Taxawa tesnikishii.</title>
        <authorList>
            <person name="Kurbessoian T."/>
            <person name="Stajich J.E."/>
        </authorList>
    </citation>
    <scope>NUCLEOTIDE SEQUENCE</scope>
    <source>
        <strain evidence="3">TK_1</strain>
    </source>
</reference>
<keyword evidence="1" id="KW-0812">Transmembrane</keyword>
<feature type="signal peptide" evidence="2">
    <location>
        <begin position="1"/>
        <end position="28"/>
    </location>
</feature>
<dbReference type="EMBL" id="JAPDRL010000001">
    <property type="protein sequence ID" value="KAJ9669695.1"/>
    <property type="molecule type" value="Genomic_DNA"/>
</dbReference>
<name>A0ABQ9P5B2_9PEZI</name>
<evidence type="ECO:0000256" key="2">
    <source>
        <dbReference type="SAM" id="SignalP"/>
    </source>
</evidence>
<feature type="chain" id="PRO_5045914843" description="Mannose 6-phosphate receptor domain-containing protein" evidence="2">
    <location>
        <begin position="29"/>
        <end position="308"/>
    </location>
</feature>